<dbReference type="InterPro" id="IPR040976">
    <property type="entry name" value="Pkinase_fungal"/>
</dbReference>
<proteinExistence type="predicted"/>
<dbReference type="PANTHER" id="PTHR38248">
    <property type="entry name" value="FUNK1 6"/>
    <property type="match status" value="1"/>
</dbReference>
<feature type="region of interest" description="Disordered" evidence="1">
    <location>
        <begin position="213"/>
        <end position="239"/>
    </location>
</feature>
<comment type="caution">
    <text evidence="3">The sequence shown here is derived from an EMBL/GenBank/DDBJ whole genome shotgun (WGS) entry which is preliminary data.</text>
</comment>
<dbReference type="AlphaFoldDB" id="A0A9P7DBK1"/>
<feature type="region of interest" description="Disordered" evidence="1">
    <location>
        <begin position="919"/>
        <end position="946"/>
    </location>
</feature>
<evidence type="ECO:0000256" key="1">
    <source>
        <dbReference type="SAM" id="MobiDB-lite"/>
    </source>
</evidence>
<dbReference type="GeneID" id="64594591"/>
<feature type="compositionally biased region" description="Polar residues" evidence="1">
    <location>
        <begin position="431"/>
        <end position="446"/>
    </location>
</feature>
<accession>A0A9P7DBK1</accession>
<feature type="compositionally biased region" description="Polar residues" evidence="1">
    <location>
        <begin position="230"/>
        <end position="239"/>
    </location>
</feature>
<sequence>MCPIGKSGTNWSWKDRFLVYVHRFDIVPQSSGTNDCEPSTQLHLLKRAKHSNGTWVGDIIPVTQLRSPVNLFPRFGASADNRLTPYNSMEHASQFWLNKYWDKNMTVDNGIKLSSLVSIPEVTDVHTMNKIMSDELNRLVTHEGSPEASQPLGHLLSEIFQPFTEPLPDVCDLKIPFGKIIHRNNHINEKFSETSPDTLVPLYDTEAKTCNWALPVDPPGDDDSSLPGQVESSESNNPQEATHEEIFAAFLNALVGWLAASQLKLVAMRFATSSWSAANAHKALPGSDIRRKPDIVLSDDISAKWGNIRVSAELTHSRYRPAMRLGKAADTHAYLMMSEQPWRRFALILSFTDEYRHLRVLMYDHSGGAVSPRFDIYTQPDIFSHIIVAITFGSLECVGYDPTVSFSRTVAAPRSKDICVYRPIKNASARRTTTDNAVAASTSDSLSFPEDPDGVSSDALESSISDNSDESSNDSTHDSMQGNLSGSPTHDSMDEGLTSQVPQAEMTGSIYSVTPLPSQFPYSTQSPEPCGKIRVGQTIYTIKRILFVSQGLVDRGTVCYLVTLDDEDYIIKDHWVVGKDDRVVLNEIKMLELMDGVPGIPKLVDYWIVERSDGTPDVTKKYRKKECRSTQGTSHTHVRLVLKPCGRPLHMFRTLKEFVRALRDIVKIQQTVVEEHQILHRDCSLNNVMILDDISGSEGFLIDWEFVVRIAADHKYPLGGTGTVPFMSRRLLNQVSVIQQEAELESQEKKATRGCKSVEKPKTPKSSSDSKVLPVSYVLQTFSDDLESLFLCSHGPNGMVRKECSPNSLLNRWTNLDLASCAAFKITFFANPTDGKRLIDEFHPYFNPLIPLTIEWRRVLVDNMIHPVTFDTILGVLNSHLDKLPDNKELVSTVNMLMNDAVILTRHVKGKQIASESFSVAATTPKRQKSRHGDTESDSSASGSDA</sequence>
<organism evidence="3 4">
    <name type="scientific">Suillus plorans</name>
    <dbReference type="NCBI Taxonomy" id="116603"/>
    <lineage>
        <taxon>Eukaryota</taxon>
        <taxon>Fungi</taxon>
        <taxon>Dikarya</taxon>
        <taxon>Basidiomycota</taxon>
        <taxon>Agaricomycotina</taxon>
        <taxon>Agaricomycetes</taxon>
        <taxon>Agaricomycetidae</taxon>
        <taxon>Boletales</taxon>
        <taxon>Suillineae</taxon>
        <taxon>Suillaceae</taxon>
        <taxon>Suillus</taxon>
    </lineage>
</organism>
<dbReference type="Proteomes" id="UP000719766">
    <property type="component" value="Unassembled WGS sequence"/>
</dbReference>
<feature type="domain" description="Fungal-type protein kinase" evidence="2">
    <location>
        <begin position="538"/>
        <end position="790"/>
    </location>
</feature>
<dbReference type="RefSeq" id="XP_041153650.1">
    <property type="nucleotide sequence ID" value="XM_041300827.1"/>
</dbReference>
<evidence type="ECO:0000313" key="4">
    <source>
        <dbReference type="Proteomes" id="UP000719766"/>
    </source>
</evidence>
<dbReference type="PANTHER" id="PTHR38248:SF2">
    <property type="entry name" value="FUNK1 11"/>
    <property type="match status" value="1"/>
</dbReference>
<evidence type="ECO:0000313" key="3">
    <source>
        <dbReference type="EMBL" id="KAG1786188.1"/>
    </source>
</evidence>
<keyword evidence="4" id="KW-1185">Reference proteome</keyword>
<dbReference type="SUPFAM" id="SSF56112">
    <property type="entry name" value="Protein kinase-like (PK-like)"/>
    <property type="match status" value="1"/>
</dbReference>
<protein>
    <recommendedName>
        <fullName evidence="2">Fungal-type protein kinase domain-containing protein</fullName>
    </recommendedName>
</protein>
<feature type="region of interest" description="Disordered" evidence="1">
    <location>
        <begin position="431"/>
        <end position="497"/>
    </location>
</feature>
<gene>
    <name evidence="3" type="ORF">HD556DRAFT_1313637</name>
</gene>
<dbReference type="EMBL" id="JABBWE010000096">
    <property type="protein sequence ID" value="KAG1786188.1"/>
    <property type="molecule type" value="Genomic_DNA"/>
</dbReference>
<dbReference type="OrthoDB" id="2621401at2759"/>
<evidence type="ECO:0000259" key="2">
    <source>
        <dbReference type="Pfam" id="PF17667"/>
    </source>
</evidence>
<feature type="domain" description="Fungal-type protein kinase" evidence="2">
    <location>
        <begin position="300"/>
        <end position="410"/>
    </location>
</feature>
<name>A0A9P7DBK1_9AGAM</name>
<feature type="compositionally biased region" description="Polar residues" evidence="1">
    <location>
        <begin position="480"/>
        <end position="490"/>
    </location>
</feature>
<dbReference type="InterPro" id="IPR011009">
    <property type="entry name" value="Kinase-like_dom_sf"/>
</dbReference>
<feature type="compositionally biased region" description="Basic and acidic residues" evidence="1">
    <location>
        <begin position="748"/>
        <end position="762"/>
    </location>
</feature>
<feature type="region of interest" description="Disordered" evidence="1">
    <location>
        <begin position="748"/>
        <end position="769"/>
    </location>
</feature>
<dbReference type="Pfam" id="PF17667">
    <property type="entry name" value="Pkinase_fungal"/>
    <property type="match status" value="2"/>
</dbReference>
<reference evidence="3" key="1">
    <citation type="journal article" date="2020" name="New Phytol.">
        <title>Comparative genomics reveals dynamic genome evolution in host specialist ectomycorrhizal fungi.</title>
        <authorList>
            <person name="Lofgren L.A."/>
            <person name="Nguyen N.H."/>
            <person name="Vilgalys R."/>
            <person name="Ruytinx J."/>
            <person name="Liao H.L."/>
            <person name="Branco S."/>
            <person name="Kuo A."/>
            <person name="LaButti K."/>
            <person name="Lipzen A."/>
            <person name="Andreopoulos W."/>
            <person name="Pangilinan J."/>
            <person name="Riley R."/>
            <person name="Hundley H."/>
            <person name="Na H."/>
            <person name="Barry K."/>
            <person name="Grigoriev I.V."/>
            <person name="Stajich J.E."/>
            <person name="Kennedy P.G."/>
        </authorList>
    </citation>
    <scope>NUCLEOTIDE SEQUENCE</scope>
    <source>
        <strain evidence="3">S12</strain>
    </source>
</reference>